<dbReference type="Proteomes" id="UP001206925">
    <property type="component" value="Unassembled WGS sequence"/>
</dbReference>
<dbReference type="AlphaFoldDB" id="A0AAD5GP31"/>
<protein>
    <submittedName>
        <fullName evidence="1">Uncharacterized protein</fullName>
    </submittedName>
</protein>
<comment type="caution">
    <text evidence="1">The sequence shown here is derived from an EMBL/GenBank/DDBJ whole genome shotgun (WGS) entry which is preliminary data.</text>
</comment>
<gene>
    <name evidence="1" type="ORF">M8C21_023458</name>
</gene>
<proteinExistence type="predicted"/>
<dbReference type="EMBL" id="JAMZMK010006226">
    <property type="protein sequence ID" value="KAI7750057.1"/>
    <property type="molecule type" value="Genomic_DNA"/>
</dbReference>
<organism evidence="1 2">
    <name type="scientific">Ambrosia artemisiifolia</name>
    <name type="common">Common ragweed</name>
    <dbReference type="NCBI Taxonomy" id="4212"/>
    <lineage>
        <taxon>Eukaryota</taxon>
        <taxon>Viridiplantae</taxon>
        <taxon>Streptophyta</taxon>
        <taxon>Embryophyta</taxon>
        <taxon>Tracheophyta</taxon>
        <taxon>Spermatophyta</taxon>
        <taxon>Magnoliopsida</taxon>
        <taxon>eudicotyledons</taxon>
        <taxon>Gunneridae</taxon>
        <taxon>Pentapetalae</taxon>
        <taxon>asterids</taxon>
        <taxon>campanulids</taxon>
        <taxon>Asterales</taxon>
        <taxon>Asteraceae</taxon>
        <taxon>Asteroideae</taxon>
        <taxon>Heliantheae alliance</taxon>
        <taxon>Heliantheae</taxon>
        <taxon>Ambrosia</taxon>
    </lineage>
</organism>
<keyword evidence="2" id="KW-1185">Reference proteome</keyword>
<accession>A0AAD5GP31</accession>
<evidence type="ECO:0000313" key="2">
    <source>
        <dbReference type="Proteomes" id="UP001206925"/>
    </source>
</evidence>
<sequence>CNNNERYQELINTRPSIPARRPISQISYQIEASVKNIHTTSSPDQRRRPYCGLFAATTTSVCEYKKITSIQ</sequence>
<evidence type="ECO:0000313" key="1">
    <source>
        <dbReference type="EMBL" id="KAI7750057.1"/>
    </source>
</evidence>
<reference evidence="1" key="1">
    <citation type="submission" date="2022-06" db="EMBL/GenBank/DDBJ databases">
        <title>Uncovering the hologenomic basis of an extraordinary plant invasion.</title>
        <authorList>
            <person name="Bieker V.C."/>
            <person name="Martin M.D."/>
            <person name="Gilbert T."/>
            <person name="Hodgins K."/>
            <person name="Battlay P."/>
            <person name="Petersen B."/>
            <person name="Wilson J."/>
        </authorList>
    </citation>
    <scope>NUCLEOTIDE SEQUENCE</scope>
    <source>
        <strain evidence="1">AA19_3_7</strain>
        <tissue evidence="1">Leaf</tissue>
    </source>
</reference>
<name>A0AAD5GP31_AMBAR</name>
<feature type="non-terminal residue" evidence="1">
    <location>
        <position position="1"/>
    </location>
</feature>
<feature type="non-terminal residue" evidence="1">
    <location>
        <position position="71"/>
    </location>
</feature>